<dbReference type="EMBL" id="FN667741">
    <property type="protein sequence ID" value="CBJ82345.1"/>
    <property type="molecule type" value="Genomic_DNA"/>
</dbReference>
<reference evidence="1" key="1">
    <citation type="journal article" date="2011" name="PLoS ONE">
        <title>The entomopathogenic bacterial endosymbionts xenorhabdus and photorhabdus: convergent lifestyles from divergent genomes.</title>
        <authorList>
            <person name="Chaston J.M."/>
            <person name="Suen G."/>
            <person name="Tucker S.L."/>
            <person name="Andersen A.W."/>
            <person name="Bhasin A."/>
            <person name="Bode E."/>
            <person name="Bode H.B."/>
            <person name="Brachmann A.O."/>
            <person name="Cowles C.E."/>
            <person name="Cowles K.N."/>
            <person name="Darby C."/>
            <person name="de Leon L."/>
            <person name="Drace K."/>
            <person name="Du Z."/>
            <person name="Givaudan A."/>
            <person name="Herbert Tran E.E."/>
            <person name="Jewell K.A."/>
            <person name="Knack J.J."/>
            <person name="Krasomil-Osterfeld K.C."/>
            <person name="Kukor R."/>
            <person name="Lanois A."/>
            <person name="Latreille P."/>
            <person name="Leimgruber N.K."/>
            <person name="Lipke C.M."/>
            <person name="Liu R."/>
            <person name="Lu X."/>
            <person name="Martens E.C."/>
            <person name="Marri P.R."/>
            <person name="Medigue C."/>
            <person name="Menard M.L."/>
            <person name="Miller N.M."/>
            <person name="Morales-Soto N."/>
            <person name="Norton S."/>
            <person name="Ogier J.C."/>
            <person name="Orchard S.S."/>
            <person name="Park D."/>
            <person name="Park Y."/>
            <person name="Qurollo B.A."/>
            <person name="Sugar D.R."/>
            <person name="Richards G.R."/>
            <person name="Rouy Z."/>
            <person name="Slominski B."/>
            <person name="Slominski K."/>
            <person name="Snyder H."/>
            <person name="Tjaden B.C."/>
            <person name="van der Hoeven R."/>
            <person name="Welch R.D."/>
            <person name="Wheeler C."/>
            <person name="Xiang B."/>
            <person name="Barbazuk B."/>
            <person name="Gaudriault S."/>
            <person name="Goodner B."/>
            <person name="Slater S.C."/>
            <person name="Forst S."/>
            <person name="Goldman B.S."/>
            <person name="Goodrich-Blair H."/>
        </authorList>
    </citation>
    <scope>NUCLEOTIDE SEQUENCE [LARGE SCALE GENOMIC DNA]</scope>
    <source>
        <strain evidence="1">SS-2004</strain>
    </source>
</reference>
<dbReference type="KEGG" id="xbo:XBJ1_3224"/>
<accession>D3V3W6</accession>
<sequence>MARVSESCHNKLKYLIYSNIFIASEIKIQINSNFLQYFKNRHIKKNKKQLYNRYIYH</sequence>
<gene>
    <name evidence="1" type="ordered locus">XBJ1_3224</name>
</gene>
<dbReference type="HOGENOM" id="CLU_2995650_0_0_6"/>
<dbReference type="Proteomes" id="UP000002045">
    <property type="component" value="Chromosome"/>
</dbReference>
<proteinExistence type="predicted"/>
<protein>
    <submittedName>
        <fullName evidence="1">Uncharacterized protein</fullName>
    </submittedName>
</protein>
<name>D3V3W6_XENBS</name>
<dbReference type="AlphaFoldDB" id="D3V3W6"/>
<evidence type="ECO:0000313" key="1">
    <source>
        <dbReference type="EMBL" id="CBJ82345.1"/>
    </source>
</evidence>
<organism evidence="1 2">
    <name type="scientific">Xenorhabdus bovienii (strain SS-2004)</name>
    <name type="common">Xenorhabdus nematophila subsp. bovienii</name>
    <dbReference type="NCBI Taxonomy" id="406818"/>
    <lineage>
        <taxon>Bacteria</taxon>
        <taxon>Pseudomonadati</taxon>
        <taxon>Pseudomonadota</taxon>
        <taxon>Gammaproteobacteria</taxon>
        <taxon>Enterobacterales</taxon>
        <taxon>Morganellaceae</taxon>
        <taxon>Xenorhabdus</taxon>
    </lineage>
</organism>
<evidence type="ECO:0000313" key="2">
    <source>
        <dbReference type="Proteomes" id="UP000002045"/>
    </source>
</evidence>